<sequence>MAPKKRQRTNNVKQDSFIPRTMDEVTDVQRQLRDWVVKAYELRHGGGEKHPFPLDDGGSFLDICRRCWDDKKELLQASVTLVEKVGLMAPGSTVDDFQKKYCLQERGKKRLNGETLALRLTDDIDISEDADQFGVLKIDDGGMKCLAAALVWVGLAFVFVKEPEAELRKPGVVALTSSLLKLMTFRKQQPINPAHGMIQRIIKQNVDAKKLPISSFEWANILGSLQSANDMQEFGVSDAIAIYNASPEEHGGSGTLAIDSKKVWGIKHWMEKSSQQAHAVVHKTLLDYPFQYGPYGEAFSLTPQMFLGSQAEETVANPQASLAPLSGEANISIDWALPLDGNSQAWLLSRVHLAFQKATAIVDDIKEKKRYRAKAEDLLQLRDLMAFWSQVRSFLSSRLQDFDEFERKLMTSSVLDGQFSDILEQRPKAFSLSMLPSARDAAAKETRACEEIASVEADGQRLEVRSARWNYFQQALDRDQRQLKLVIEAPAKLDSLRHRREMAWRAEQAKVGEKLVLAYCEKFLKTIQIKKMEHLHEHVHQHREFIASAHGIKPSDIYTITLVDLNVPYSNSKERMDEIMTAVSFINDISPTRTVALAENVFINSAELAVVLQHRLHKASFGGWSAENMHYLSVSWIGKDTFSFGQSRLVREVLNAWMKGTLEVGPSQKFLTTPPPLAQKDIESIPGALAATTSLDAMKWEVLERRGDQWHIKEDESRYWEAQGGEITQSFQALKSQHSQLLGKLSGQQATGESHDGGSAPAEEQSETPSLDKLDSMEALKSQQEVEADVASEIQGVRIILTKSGQIWLVCEKDKHLPKNSQLGGFGTGQYSKISDPGTGPAYTFPLKDRTIVQLDETSLRESCPTNSVLTMSLYKLIVTIEREKSAPDVKLSYMTAVRKTDDTVEAGSDAFELTITQDMRFKCIEDSRASAKTTCKNVFSKCVQACESSTVIGTCFRFRYEKVGMSLKAVKPYVICKSAVQLSGNKPVKVAG</sequence>
<reference evidence="2 3" key="1">
    <citation type="submission" date="2024-02" db="EMBL/GenBank/DDBJ databases">
        <authorList>
            <person name="Chen Y."/>
            <person name="Shah S."/>
            <person name="Dougan E. K."/>
            <person name="Thang M."/>
            <person name="Chan C."/>
        </authorList>
    </citation>
    <scope>NUCLEOTIDE SEQUENCE [LARGE SCALE GENOMIC DNA]</scope>
</reference>
<gene>
    <name evidence="2" type="ORF">SCF082_LOCUS12250</name>
</gene>
<keyword evidence="3" id="KW-1185">Reference proteome</keyword>
<protein>
    <submittedName>
        <fullName evidence="2">Uncharacterized protein</fullName>
    </submittedName>
</protein>
<feature type="compositionally biased region" description="Polar residues" evidence="1">
    <location>
        <begin position="742"/>
        <end position="752"/>
    </location>
</feature>
<organism evidence="2 3">
    <name type="scientific">Durusdinium trenchii</name>
    <dbReference type="NCBI Taxonomy" id="1381693"/>
    <lineage>
        <taxon>Eukaryota</taxon>
        <taxon>Sar</taxon>
        <taxon>Alveolata</taxon>
        <taxon>Dinophyceae</taxon>
        <taxon>Suessiales</taxon>
        <taxon>Symbiodiniaceae</taxon>
        <taxon>Durusdinium</taxon>
    </lineage>
</organism>
<dbReference type="Proteomes" id="UP001642464">
    <property type="component" value="Unassembled WGS sequence"/>
</dbReference>
<dbReference type="EMBL" id="CAXAMM010007446">
    <property type="protein sequence ID" value="CAK9014208.1"/>
    <property type="molecule type" value="Genomic_DNA"/>
</dbReference>
<evidence type="ECO:0000313" key="3">
    <source>
        <dbReference type="Proteomes" id="UP001642464"/>
    </source>
</evidence>
<evidence type="ECO:0000313" key="2">
    <source>
        <dbReference type="EMBL" id="CAK9014208.1"/>
    </source>
</evidence>
<feature type="region of interest" description="Disordered" evidence="1">
    <location>
        <begin position="742"/>
        <end position="771"/>
    </location>
</feature>
<proteinExistence type="predicted"/>
<accession>A0ABP0JJ43</accession>
<comment type="caution">
    <text evidence="2">The sequence shown here is derived from an EMBL/GenBank/DDBJ whole genome shotgun (WGS) entry which is preliminary data.</text>
</comment>
<name>A0ABP0JJ43_9DINO</name>
<evidence type="ECO:0000256" key="1">
    <source>
        <dbReference type="SAM" id="MobiDB-lite"/>
    </source>
</evidence>